<feature type="region of interest" description="Disordered" evidence="1">
    <location>
        <begin position="1"/>
        <end position="54"/>
    </location>
</feature>
<feature type="non-terminal residue" evidence="2">
    <location>
        <position position="1"/>
    </location>
</feature>
<accession>A0A6J4NN31</accession>
<feature type="compositionally biased region" description="Basic residues" evidence="1">
    <location>
        <begin position="45"/>
        <end position="54"/>
    </location>
</feature>
<dbReference type="EMBL" id="CADCUO010000097">
    <property type="protein sequence ID" value="CAA9393152.1"/>
    <property type="molecule type" value="Genomic_DNA"/>
</dbReference>
<name>A0A6J4NN31_9ACTN</name>
<gene>
    <name evidence="2" type="ORF">AVDCRST_MAG75-1684</name>
</gene>
<sequence length="54" mass="6115">EERHNSPCVPAGMQPSQLELSRPAELRGPDPQSDQHRRDSERSGQHQRARSQAL</sequence>
<feature type="compositionally biased region" description="Basic and acidic residues" evidence="1">
    <location>
        <begin position="22"/>
        <end position="44"/>
    </location>
</feature>
<dbReference type="AlphaFoldDB" id="A0A6J4NN31"/>
<reference evidence="2" key="1">
    <citation type="submission" date="2020-02" db="EMBL/GenBank/DDBJ databases">
        <authorList>
            <person name="Meier V. D."/>
        </authorList>
    </citation>
    <scope>NUCLEOTIDE SEQUENCE</scope>
    <source>
        <strain evidence="2">AVDCRST_MAG75</strain>
    </source>
</reference>
<evidence type="ECO:0000313" key="2">
    <source>
        <dbReference type="EMBL" id="CAA9393152.1"/>
    </source>
</evidence>
<protein>
    <submittedName>
        <fullName evidence="2">Uncharacterized protein</fullName>
    </submittedName>
</protein>
<feature type="non-terminal residue" evidence="2">
    <location>
        <position position="54"/>
    </location>
</feature>
<organism evidence="2">
    <name type="scientific">uncultured Propionibacteriaceae bacterium</name>
    <dbReference type="NCBI Taxonomy" id="257457"/>
    <lineage>
        <taxon>Bacteria</taxon>
        <taxon>Bacillati</taxon>
        <taxon>Actinomycetota</taxon>
        <taxon>Actinomycetes</taxon>
        <taxon>Propionibacteriales</taxon>
        <taxon>Propionibacteriaceae</taxon>
        <taxon>environmental samples</taxon>
    </lineage>
</organism>
<proteinExistence type="predicted"/>
<evidence type="ECO:0000256" key="1">
    <source>
        <dbReference type="SAM" id="MobiDB-lite"/>
    </source>
</evidence>